<protein>
    <recommendedName>
        <fullName evidence="5">DUF1835 domain-containing protein</fullName>
    </recommendedName>
</protein>
<dbReference type="KEGG" id="bon:A361_05825"/>
<dbReference type="Pfam" id="PF12395">
    <property type="entry name" value="DUF3658"/>
    <property type="match status" value="1"/>
</dbReference>
<name>A0A160M810_9BACI</name>
<dbReference type="InterPro" id="IPR014973">
    <property type="entry name" value="DUF1835"/>
</dbReference>
<organism evidence="3 4">
    <name type="scientific">Cytobacillus oceanisediminis 2691</name>
    <dbReference type="NCBI Taxonomy" id="1196031"/>
    <lineage>
        <taxon>Bacteria</taxon>
        <taxon>Bacillati</taxon>
        <taxon>Bacillota</taxon>
        <taxon>Bacilli</taxon>
        <taxon>Bacillales</taxon>
        <taxon>Bacillaceae</taxon>
        <taxon>Cytobacillus</taxon>
    </lineage>
</organism>
<dbReference type="Proteomes" id="UP000077856">
    <property type="component" value="Chromosome"/>
</dbReference>
<evidence type="ECO:0000259" key="2">
    <source>
        <dbReference type="Pfam" id="PF12395"/>
    </source>
</evidence>
<dbReference type="AlphaFoldDB" id="A0A160M810"/>
<evidence type="ECO:0000313" key="3">
    <source>
        <dbReference type="EMBL" id="AND38662.1"/>
    </source>
</evidence>
<reference evidence="3 4" key="1">
    <citation type="submission" date="2016-04" db="EMBL/GenBank/DDBJ databases">
        <title>Complete genome sequence of Bacillus oceanisediminis strain 2691.</title>
        <authorList>
            <person name="Jeong H."/>
            <person name="Kim H.J."/>
            <person name="Lee D.-W."/>
        </authorList>
    </citation>
    <scope>NUCLEOTIDE SEQUENCE [LARGE SCALE GENOMIC DNA]</scope>
    <source>
        <strain evidence="3 4">2691</strain>
    </source>
</reference>
<dbReference type="InterPro" id="IPR022123">
    <property type="entry name" value="DUF3658"/>
</dbReference>
<gene>
    <name evidence="3" type="ORF">A361_05825</name>
</gene>
<dbReference type="eggNOG" id="ENOG502ZC22">
    <property type="taxonomic scope" value="Bacteria"/>
</dbReference>
<accession>A0A160M810</accession>
<dbReference type="EMBL" id="CP015506">
    <property type="protein sequence ID" value="AND38662.1"/>
    <property type="molecule type" value="Genomic_DNA"/>
</dbReference>
<dbReference type="Pfam" id="PF08874">
    <property type="entry name" value="DUF1835"/>
    <property type="match status" value="1"/>
</dbReference>
<evidence type="ECO:0000313" key="4">
    <source>
        <dbReference type="Proteomes" id="UP000077856"/>
    </source>
</evidence>
<sequence>MMDELREAIEKLPERGAKSYLFHILLRVHLLNNSVDSQEEILELLNDIQKRILFYSQERKLEREYETYHIVCGESPAGALKVGLSKENKVIGYPDFFSNGPLWKLHEEEGRKKRLEWLMDHINMHEDYLEMRYERKVAKALEEINSIPAGKPIVIWTADNADEQTGLRYFLHLLRNKENNVHVINTAQSYKELFPEKKHQSILRHSGEAAPEKLKMMLEKHLGSPLSAEEKNRFVSDWQSLSRTREVLRIWEDNEIHSVPESYFDESIIESAKKLHKSNKGFIKSARLIGEVIGHLDEPIGDGFAEYRVRSLIYNGILAIKGIPKSMRYYSIKLKEF</sequence>
<feature type="domain" description="DUF3658" evidence="2">
    <location>
        <begin position="223"/>
        <end position="330"/>
    </location>
</feature>
<evidence type="ECO:0000259" key="1">
    <source>
        <dbReference type="Pfam" id="PF08874"/>
    </source>
</evidence>
<dbReference type="STRING" id="1196031.A361_05825"/>
<evidence type="ECO:0008006" key="5">
    <source>
        <dbReference type="Google" id="ProtNLM"/>
    </source>
</evidence>
<proteinExistence type="predicted"/>
<feature type="domain" description="DUF1835" evidence="1">
    <location>
        <begin position="69"/>
        <end position="186"/>
    </location>
</feature>